<dbReference type="RefSeq" id="WP_146443894.1">
    <property type="nucleotide sequence ID" value="NZ_SJPR01000001.1"/>
</dbReference>
<dbReference type="PROSITE" id="PS00502">
    <property type="entry name" value="POLYGALACTURONASE"/>
    <property type="match status" value="1"/>
</dbReference>
<dbReference type="EC" id="3.2.1.15" evidence="6"/>
<dbReference type="PANTHER" id="PTHR31339">
    <property type="entry name" value="PECTIN LYASE-RELATED"/>
    <property type="match status" value="1"/>
</dbReference>
<comment type="similarity">
    <text evidence="1 4">Belongs to the glycosyl hydrolase 28 family.</text>
</comment>
<dbReference type="Pfam" id="PF00295">
    <property type="entry name" value="Glyco_hydro_28"/>
    <property type="match status" value="1"/>
</dbReference>
<protein>
    <submittedName>
        <fullName evidence="6">Endo-polygalacturonase</fullName>
        <ecNumber evidence="6">3.2.1.15</ecNumber>
    </submittedName>
</protein>
<evidence type="ECO:0000256" key="5">
    <source>
        <dbReference type="SAM" id="SignalP"/>
    </source>
</evidence>
<dbReference type="InterPro" id="IPR006626">
    <property type="entry name" value="PbH1"/>
</dbReference>
<sequence precursor="true">MKSSIASLGLFVTLLATAAAGAAEPRVFDVREAGAVGDGTTLDTAAIQKCFDECGDAGGGSVLLTAGTYLSEPLTIGTRTTLRLAEGATLLATSDRTAYERPDEPGKFDHFLTGKDLEDVTIEGEGTIDGGGQAWWDAAEAARQKKSGYTLPRPNLIVLTRVKNLVVRGVTIQNAPKFHFVPTECDGVLVEDATFLAPERAPNTDAIDPSMCVDVTVRRCLIDVGDDNIAVKSGKRADGREFAALGLTVTDCTFKHGHGMSIGSETVGGVKDVIVRNCTFEDTDNGIRIKSDRKRGGTVENLLCENITMKNVAGAITITSYYPKIPAEVEEAQPITKTTPRYRNITIRNLTATSTKDAGFIVGLPECPIENVLLENVQITAKRAGLEIRHARGVVLNNVEVTAEKGEPIVKRDVESP</sequence>
<evidence type="ECO:0000313" key="6">
    <source>
        <dbReference type="EMBL" id="TWU00220.1"/>
    </source>
</evidence>
<dbReference type="GO" id="GO:0005975">
    <property type="term" value="P:carbohydrate metabolic process"/>
    <property type="evidence" value="ECO:0007669"/>
    <property type="project" value="InterPro"/>
</dbReference>
<proteinExistence type="inferred from homology"/>
<dbReference type="Proteomes" id="UP000317421">
    <property type="component" value="Unassembled WGS sequence"/>
</dbReference>
<dbReference type="EMBL" id="SJPR01000001">
    <property type="protein sequence ID" value="TWU00220.1"/>
    <property type="molecule type" value="Genomic_DNA"/>
</dbReference>
<dbReference type="PANTHER" id="PTHR31339:SF9">
    <property type="entry name" value="PLASMIN AND FIBRONECTIN-BINDING PROTEIN A"/>
    <property type="match status" value="1"/>
</dbReference>
<dbReference type="InterPro" id="IPR051801">
    <property type="entry name" value="GH28_Enzymes"/>
</dbReference>
<comment type="caution">
    <text evidence="6">The sequence shown here is derived from an EMBL/GenBank/DDBJ whole genome shotgun (WGS) entry which is preliminary data.</text>
</comment>
<dbReference type="Gene3D" id="2.160.20.10">
    <property type="entry name" value="Single-stranded right-handed beta-helix, Pectin lyase-like"/>
    <property type="match status" value="1"/>
</dbReference>
<dbReference type="InterPro" id="IPR000743">
    <property type="entry name" value="Glyco_hydro_28"/>
</dbReference>
<feature type="chain" id="PRO_5022719178" evidence="5">
    <location>
        <begin position="19"/>
        <end position="417"/>
    </location>
</feature>
<feature type="signal peptide" evidence="5">
    <location>
        <begin position="1"/>
        <end position="18"/>
    </location>
</feature>
<evidence type="ECO:0000256" key="4">
    <source>
        <dbReference type="RuleBase" id="RU361169"/>
    </source>
</evidence>
<dbReference type="AlphaFoldDB" id="A0A5C6AKP1"/>
<dbReference type="SMART" id="SM00710">
    <property type="entry name" value="PbH1"/>
    <property type="match status" value="7"/>
</dbReference>
<reference evidence="6 7" key="1">
    <citation type="submission" date="2019-02" db="EMBL/GenBank/DDBJ databases">
        <title>Deep-cultivation of Planctomycetes and their phenomic and genomic characterization uncovers novel biology.</title>
        <authorList>
            <person name="Wiegand S."/>
            <person name="Jogler M."/>
            <person name="Boedeker C."/>
            <person name="Pinto D."/>
            <person name="Vollmers J."/>
            <person name="Rivas-Marin E."/>
            <person name="Kohn T."/>
            <person name="Peeters S.H."/>
            <person name="Heuer A."/>
            <person name="Rast P."/>
            <person name="Oberbeckmann S."/>
            <person name="Bunk B."/>
            <person name="Jeske O."/>
            <person name="Meyerdierks A."/>
            <person name="Storesund J.E."/>
            <person name="Kallscheuer N."/>
            <person name="Luecker S."/>
            <person name="Lage O.M."/>
            <person name="Pohl T."/>
            <person name="Merkel B.J."/>
            <person name="Hornburger P."/>
            <person name="Mueller R.-W."/>
            <person name="Bruemmer F."/>
            <person name="Labrenz M."/>
            <person name="Spormann A.M."/>
            <person name="Op Den Camp H."/>
            <person name="Overmann J."/>
            <person name="Amann R."/>
            <person name="Jetten M.S.M."/>
            <person name="Mascher T."/>
            <person name="Medema M.H."/>
            <person name="Devos D.P."/>
            <person name="Kaster A.-K."/>
            <person name="Ovreas L."/>
            <person name="Rohde M."/>
            <person name="Galperin M.Y."/>
            <person name="Jogler C."/>
        </authorList>
    </citation>
    <scope>NUCLEOTIDE SEQUENCE [LARGE SCALE GENOMIC DNA]</scope>
    <source>
        <strain evidence="6 7">Pla108</strain>
    </source>
</reference>
<dbReference type="InterPro" id="IPR011050">
    <property type="entry name" value="Pectin_lyase_fold/virulence"/>
</dbReference>
<accession>A0A5C6AKP1</accession>
<dbReference type="SUPFAM" id="SSF51126">
    <property type="entry name" value="Pectin lyase-like"/>
    <property type="match status" value="1"/>
</dbReference>
<evidence type="ECO:0000256" key="3">
    <source>
        <dbReference type="ARBA" id="ARBA00023295"/>
    </source>
</evidence>
<dbReference type="InterPro" id="IPR012334">
    <property type="entry name" value="Pectin_lyas_fold"/>
</dbReference>
<keyword evidence="3 4" id="KW-0326">Glycosidase</keyword>
<organism evidence="6 7">
    <name type="scientific">Botrimarina colliarenosi</name>
    <dbReference type="NCBI Taxonomy" id="2528001"/>
    <lineage>
        <taxon>Bacteria</taxon>
        <taxon>Pseudomonadati</taxon>
        <taxon>Planctomycetota</taxon>
        <taxon>Planctomycetia</taxon>
        <taxon>Pirellulales</taxon>
        <taxon>Lacipirellulaceae</taxon>
        <taxon>Botrimarina</taxon>
    </lineage>
</organism>
<keyword evidence="7" id="KW-1185">Reference proteome</keyword>
<evidence type="ECO:0000256" key="1">
    <source>
        <dbReference type="ARBA" id="ARBA00008834"/>
    </source>
</evidence>
<dbReference type="GO" id="GO:0004650">
    <property type="term" value="F:polygalacturonase activity"/>
    <property type="evidence" value="ECO:0007669"/>
    <property type="project" value="UniProtKB-EC"/>
</dbReference>
<keyword evidence="2 4" id="KW-0378">Hydrolase</keyword>
<dbReference type="OrthoDB" id="9795222at2"/>
<keyword evidence="5" id="KW-0732">Signal</keyword>
<evidence type="ECO:0000313" key="7">
    <source>
        <dbReference type="Proteomes" id="UP000317421"/>
    </source>
</evidence>
<evidence type="ECO:0000256" key="2">
    <source>
        <dbReference type="ARBA" id="ARBA00022801"/>
    </source>
</evidence>
<gene>
    <name evidence="6" type="primary">pehA</name>
    <name evidence="6" type="ORF">Pla108_11660</name>
</gene>
<name>A0A5C6AKP1_9BACT</name>